<dbReference type="EMBL" id="AY383659">
    <property type="protein sequence ID" value="AAQ96217.1"/>
    <property type="molecule type" value="mRNA"/>
</dbReference>
<proteinExistence type="evidence at transcript level"/>
<sequence length="555" mass="61079">MKRTDKRLLVKPNCSGKQQCFGDESIMRRPPRIAEQRSTASSSLEVKGLQLNMADDNSSHPGAITTSSSTMKARRSMQKRVQKDFVLTDWYCCLTIINRTAPTRFLTKAINLFVTQEPKTKNKKIINNGPAVAECRHQEDQVKLFDEQSKQFHDFKHSRQSKISNTVVSPNSNTVVSLKFKNETKAKRTLNNTTENKPDKRDQDKASYNQFSQMPGTFSTWPKLQLNLSCFWDEMDHLIPPPNRILECPLVLTSVQWSTIKDKGVITVCPMAKKKNTKHRNRTQTADTKEHSVSFVPENHSQVLLTAHSQALPTVLCPWNVFQGLQPAGPGASPASAARGSSQTTKAAALMVFGDKRIFGGDPSGPTFGASSRMQLIPDPCTPGSHKTEVLALGGMSGVEKGNKIDKPDKKEIYPDLQTDLLLSGPQPPYPPTLAPHPAVMPQSVRIAVSSVHIQHSSSLRQESAYVKVFFSVWGCGYVYQSVCLYIHIIIGSHGSTVEGLSTVLSTLSSSPPLASPPLLLRKTEATQRYKPALAYQIAVKLGSTSTEAALGKAQ</sequence>
<dbReference type="AlphaFoldDB" id="Q6TXJ5"/>
<reference evidence="2 3" key="2">
    <citation type="journal article" date="2004" name="Nature">
        <title>Genome sequence of the Brown Norway rat yields insights into mammalian evolution.</title>
        <authorList>
            <consortium name="Rat Genome Sequencing Project Consortium"/>
            <person name="Gibbs R.A."/>
            <person name="Weinstock G.M."/>
            <person name="Metzker M.L."/>
            <person name="Muzny D.M."/>
            <person name="Sodergren E.J."/>
            <person name="Scherer S."/>
            <person name="Scott G."/>
            <person name="Steffen D."/>
            <person name="Worley K.C."/>
            <person name="Burch P.E."/>
            <person name="Okwuonu G."/>
            <person name="Hines S."/>
            <person name="Lewis L."/>
            <person name="Deramo C."/>
            <person name="Delgado O."/>
            <person name="Dugan-Rocha S."/>
            <person name="Miner G."/>
            <person name="Morgan M."/>
            <person name="Hawes A."/>
            <person name="Gill R."/>
            <person name="Holt R.A."/>
            <person name="Adams M.D."/>
            <person name="Amanatides P.G."/>
            <person name="Baden-Tillson H."/>
            <person name="Barnstead M."/>
            <person name="Chin S."/>
            <person name="Evans C.A."/>
            <person name="Ferriera S."/>
            <person name="Fosler C."/>
            <person name="Glodek A."/>
            <person name="Gu Z."/>
            <person name="Jennings D."/>
            <person name="Kraft C.L."/>
            <person name="Nguyen T."/>
            <person name="Pfannkoch C.M."/>
            <person name="Sitter C."/>
            <person name="Sutton G.G."/>
            <person name="Venter J.C."/>
            <person name="Woodage T."/>
            <person name="Smith D."/>
            <person name="Lee H.-M."/>
            <person name="Gustafson E."/>
            <person name="Cahill P."/>
            <person name="Kana A."/>
            <person name="Doucette-Stamm L."/>
            <person name="Weinstock K."/>
            <person name="Fechtel K."/>
            <person name="Weiss R.B."/>
            <person name="Dunn D.M."/>
            <person name="Green E.D."/>
            <person name="Blakesley R.W."/>
            <person name="Bouffard G.G."/>
            <person name="De Jong P.J."/>
            <person name="Osoegawa K."/>
            <person name="Zhu B."/>
            <person name="Marra M."/>
            <person name="Schein J."/>
            <person name="Bosdet I."/>
            <person name="Fjell C."/>
            <person name="Jones S."/>
            <person name="Krzywinski M."/>
            <person name="Mathewson C."/>
            <person name="Siddiqui A."/>
            <person name="Wye N."/>
            <person name="McPherson J."/>
            <person name="Zhao S."/>
            <person name="Fraser C.M."/>
            <person name="Shetty J."/>
            <person name="Shatsman S."/>
            <person name="Geer K."/>
            <person name="Chen Y."/>
            <person name="Abramzon S."/>
            <person name="Nierman W.C."/>
            <person name="Havlak P.H."/>
            <person name="Chen R."/>
            <person name="Durbin K.J."/>
            <person name="Egan A."/>
            <person name="Ren Y."/>
            <person name="Song X.-Z."/>
            <person name="Li B."/>
            <person name="Liu Y."/>
            <person name="Qin X."/>
            <person name="Cawley S."/>
            <person name="Cooney A.J."/>
            <person name="D'Souza L.M."/>
            <person name="Martin K."/>
            <person name="Wu J.Q."/>
            <person name="Gonzalez-Garay M.L."/>
            <person name="Jackson A.R."/>
            <person name="Kalafus K.J."/>
            <person name="McLeod M.P."/>
            <person name="Milosavljevic A."/>
            <person name="Virk D."/>
            <person name="Volkov A."/>
            <person name="Wheeler D.A."/>
            <person name="Zhang Z."/>
            <person name="Bailey J.A."/>
            <person name="Eichler E.E."/>
            <person name="Tuzun E."/>
            <person name="Birney E."/>
            <person name="Mongin E."/>
            <person name="Ureta-Vidal A."/>
            <person name="Woodwark C."/>
            <person name="Zdobnov E."/>
            <person name="Bork P."/>
            <person name="Suyama M."/>
            <person name="Torrents D."/>
            <person name="Alexandersson M."/>
            <person name="Trask B.J."/>
            <person name="Young J.M."/>
            <person name="Huang H."/>
            <person name="Wang H."/>
            <person name="Xing H."/>
            <person name="Daniels S."/>
            <person name="Gietzen D."/>
            <person name="Schmidt J."/>
            <person name="Stevens K."/>
            <person name="Vitt U."/>
            <person name="Wingrove J."/>
            <person name="Camara F."/>
            <person name="Mar Alba M."/>
            <person name="Abril J.F."/>
            <person name="Guigo R."/>
            <person name="Smit A."/>
            <person name="Dubchak I."/>
            <person name="Rubin E.M."/>
            <person name="Couronne O."/>
            <person name="Poliakov A."/>
            <person name="Huebner N."/>
            <person name="Ganten D."/>
            <person name="Goesele C."/>
            <person name="Hummel O."/>
            <person name="Kreitler T."/>
            <person name="Lee Y.-A."/>
            <person name="Monti J."/>
            <person name="Schulz H."/>
            <person name="Zimdahl H."/>
            <person name="Himmelbauer H."/>
            <person name="Lehrach H."/>
            <person name="Jacob H.J."/>
            <person name="Bromberg S."/>
            <person name="Gullings-Handley J."/>
            <person name="Jensen-Seaman M.I."/>
            <person name="Kwitek A.E."/>
            <person name="Lazar J."/>
            <person name="Pasko D."/>
            <person name="Tonellato P.J."/>
            <person name="Twigger S."/>
            <person name="Ponting C.P."/>
            <person name="Duarte J.M."/>
            <person name="Rice S."/>
            <person name="Goodstadt L."/>
            <person name="Beatson S.A."/>
            <person name="Emes R.D."/>
            <person name="Winter E.E."/>
            <person name="Webber C."/>
            <person name="Brandt P."/>
            <person name="Nyakatura G."/>
            <person name="Adetobi M."/>
            <person name="Chiaromonte F."/>
            <person name="Elnitski L."/>
            <person name="Eswara P."/>
            <person name="Hardison R.C."/>
            <person name="Hou M."/>
            <person name="Kolbe D."/>
            <person name="Makova K."/>
            <person name="Miller W."/>
            <person name="Nekrutenko A."/>
            <person name="Riemer C."/>
            <person name="Schwartz S."/>
            <person name="Taylor J."/>
            <person name="Yang S."/>
            <person name="Zhang Y."/>
            <person name="Lindpaintner K."/>
            <person name="Andrews T.D."/>
            <person name="Caccamo M."/>
            <person name="Clamp M."/>
            <person name="Clarke L."/>
            <person name="Curwen V."/>
            <person name="Durbin R.M."/>
            <person name="Eyras E."/>
            <person name="Searle S.M."/>
            <person name="Cooper G.M."/>
            <person name="Batzoglou S."/>
            <person name="Brudno M."/>
            <person name="Sidow A."/>
            <person name="Stone E.A."/>
            <person name="Payseur B.A."/>
            <person name="Bourque G."/>
            <person name="Lopez-Otin C."/>
            <person name="Puente X.S."/>
            <person name="Chakrabarti K."/>
            <person name="Chatterji S."/>
            <person name="Dewey C."/>
            <person name="Pachter L."/>
            <person name="Bray N."/>
            <person name="Yap V.B."/>
            <person name="Caspi A."/>
            <person name="Tesler G."/>
            <person name="Pevzner P.A."/>
            <person name="Haussler D."/>
            <person name="Roskin K.M."/>
            <person name="Baertsch R."/>
            <person name="Clawson H."/>
            <person name="Furey T.S."/>
            <person name="Hinrichs A.S."/>
            <person name="Karolchik D."/>
            <person name="Kent W.J."/>
            <person name="Rosenbloom K.R."/>
            <person name="Trumbower H."/>
            <person name="Weirauch M."/>
            <person name="Cooper D.N."/>
            <person name="Stenson P.D."/>
            <person name="Ma B."/>
            <person name="Brent M."/>
            <person name="Arumugam M."/>
            <person name="Shteynberg D."/>
            <person name="Copley R.R."/>
            <person name="Taylor M.S."/>
            <person name="Riethman H."/>
            <person name="Mudunuri U."/>
            <person name="Peterson J."/>
            <person name="Guyer M."/>
            <person name="Felsenfeld A."/>
            <person name="Old S."/>
            <person name="Mockrin S."/>
            <person name="Collins F.S."/>
        </authorList>
    </citation>
    <scope>NUCLEOTIDE SEQUENCE [LARGE SCALE GENOMIC DNA]</scope>
    <source>
        <strain evidence="2 3">Brown Norway</strain>
    </source>
</reference>
<evidence type="ECO:0000313" key="2">
    <source>
        <dbReference type="Ensembl" id="ENSRNOP00000084091.1"/>
    </source>
</evidence>
<protein>
    <submittedName>
        <fullName evidence="1">LRRGT00004</fullName>
    </submittedName>
</protein>
<dbReference type="Proteomes" id="UP000002494">
    <property type="component" value="Chromosome 4"/>
</dbReference>
<name>Q6TXJ5_RAT</name>
<dbReference type="GlyGen" id="Q6TXJ5">
    <property type="glycosylation" value="1 site"/>
</dbReference>
<evidence type="ECO:0000313" key="1">
    <source>
        <dbReference type="EMBL" id="AAQ96217.1"/>
    </source>
</evidence>
<accession>Q6TXJ5</accession>
<dbReference type="Ensembl" id="ENSRNOT00000110834.2">
    <property type="protein sequence ID" value="ENSRNOP00000084091.1"/>
    <property type="gene ID" value="ENSRNOG00000065827.2"/>
</dbReference>
<reference evidence="1" key="1">
    <citation type="submission" date="2003-09" db="EMBL/GenBank/DDBJ databases">
        <title>Liver regeneration after PH.</title>
        <authorList>
            <person name="Xu C.S."/>
            <person name="Chang C.F."/>
            <person name="Han H.P."/>
            <person name="Wang G.P."/>
            <person name="Chai L.Q."/>
            <person name="Yuan J.Y."/>
            <person name="Yang K.J."/>
            <person name="Zhao L.F."/>
            <person name="Ma H."/>
            <person name="Wang L."/>
            <person name="Wang S.F."/>
            <person name="Xing X.K."/>
            <person name="Shen G.M."/>
            <person name="Shi J.B."/>
            <person name="Rahman S."/>
            <person name="Wang Q.N."/>
            <person name="Zhang J.B."/>
        </authorList>
    </citation>
    <scope>NUCLEOTIDE SEQUENCE</scope>
    <source>
        <strain evidence="1">Sprague-Dawley</strain>
    </source>
</reference>
<keyword evidence="3" id="KW-1185">Reference proteome</keyword>
<reference evidence="2" key="3">
    <citation type="submission" date="2025-05" db="UniProtKB">
        <authorList>
            <consortium name="Ensembl"/>
        </authorList>
    </citation>
    <scope>IDENTIFICATION</scope>
    <source>
        <strain evidence="2">Brown Norway</strain>
    </source>
</reference>
<evidence type="ECO:0000313" key="3">
    <source>
        <dbReference type="Proteomes" id="UP000002494"/>
    </source>
</evidence>
<organism evidence="1">
    <name type="scientific">Rattus norvegicus</name>
    <name type="common">Rat</name>
    <dbReference type="NCBI Taxonomy" id="10116"/>
    <lineage>
        <taxon>Eukaryota</taxon>
        <taxon>Metazoa</taxon>
        <taxon>Chordata</taxon>
        <taxon>Craniata</taxon>
        <taxon>Vertebrata</taxon>
        <taxon>Euteleostomi</taxon>
        <taxon>Mammalia</taxon>
        <taxon>Eutheria</taxon>
        <taxon>Euarchontoglires</taxon>
        <taxon>Glires</taxon>
        <taxon>Rodentia</taxon>
        <taxon>Myomorpha</taxon>
        <taxon>Muroidea</taxon>
        <taxon>Muridae</taxon>
        <taxon>Murinae</taxon>
        <taxon>Rattus</taxon>
    </lineage>
</organism>